<organism evidence="2">
    <name type="scientific">uncultured Acidimicrobiales bacterium</name>
    <dbReference type="NCBI Taxonomy" id="310071"/>
    <lineage>
        <taxon>Bacteria</taxon>
        <taxon>Bacillati</taxon>
        <taxon>Actinomycetota</taxon>
        <taxon>Acidimicrobiia</taxon>
        <taxon>Acidimicrobiales</taxon>
        <taxon>environmental samples</taxon>
    </lineage>
</organism>
<dbReference type="EMBL" id="CADCSY010000061">
    <property type="protein sequence ID" value="CAA9234344.1"/>
    <property type="molecule type" value="Genomic_DNA"/>
</dbReference>
<feature type="compositionally biased region" description="Basic and acidic residues" evidence="1">
    <location>
        <begin position="391"/>
        <end position="407"/>
    </location>
</feature>
<feature type="non-terminal residue" evidence="2">
    <location>
        <position position="1"/>
    </location>
</feature>
<keyword evidence="2" id="KW-0012">Acyltransferase</keyword>
<feature type="region of interest" description="Disordered" evidence="1">
    <location>
        <begin position="1"/>
        <end position="41"/>
    </location>
</feature>
<proteinExistence type="predicted"/>
<dbReference type="GO" id="GO:0036440">
    <property type="term" value="F:citrate synthase activity"/>
    <property type="evidence" value="ECO:0007669"/>
    <property type="project" value="UniProtKB-EC"/>
</dbReference>
<reference evidence="2" key="1">
    <citation type="submission" date="2020-02" db="EMBL/GenBank/DDBJ databases">
        <authorList>
            <person name="Meier V. D."/>
        </authorList>
    </citation>
    <scope>NUCLEOTIDE SEQUENCE</scope>
    <source>
        <strain evidence="2">AVDCRST_MAG20</strain>
    </source>
</reference>
<sequence>GRDHHDHRRPHRQAGDGAARARHDPVVCAPGARSGPAGLRPGLHVDGELLVDHHAGRRRCRDPALPGLPDRAARRVLHVPRGRLPPAPRRAADEGPVRGLAPRGDHPHLRAREGQELHRRLPLRRPPHGRAGVDRGRAVDVLPRRQEHLRRVEPDEAGDPPHRQDADARRLRPPLQRRPALRLPGQQPRLRVELPVDDVPDGRAPLRRQPRPGQGPRRAVHPPRRPRAELLDHRHAHGRLQPGRPLQRHRRSGRRALRSPPRRGQRGRHPDAPAHRQRRPGPRLHRVREAGRGSPHGLRSPGLQELRPPGDDREADGRRGVRDHRVEPVARHRPPARVGRPVGRLLHRAQAVPQRGLLLRPDLPGHGLPARDVHGALRHPPDVGLAGALDRAPRRQGAEDRPPPPEVRRRRGAPLRAPRRPL</sequence>
<feature type="non-terminal residue" evidence="2">
    <location>
        <position position="422"/>
    </location>
</feature>
<keyword evidence="2" id="KW-0808">Transferase</keyword>
<feature type="compositionally biased region" description="Basic and acidic residues" evidence="1">
    <location>
        <begin position="308"/>
        <end position="330"/>
    </location>
</feature>
<evidence type="ECO:0000313" key="2">
    <source>
        <dbReference type="EMBL" id="CAA9234344.1"/>
    </source>
</evidence>
<feature type="compositionally biased region" description="Basic and acidic residues" evidence="1">
    <location>
        <begin position="131"/>
        <end position="170"/>
    </location>
</feature>
<feature type="compositionally biased region" description="Low complexity" evidence="1">
    <location>
        <begin position="173"/>
        <end position="189"/>
    </location>
</feature>
<evidence type="ECO:0000256" key="1">
    <source>
        <dbReference type="SAM" id="MobiDB-lite"/>
    </source>
</evidence>
<gene>
    <name evidence="2" type="ORF">AVDCRST_MAG20-1395</name>
</gene>
<dbReference type="EC" id="2.3.3.1" evidence="2"/>
<feature type="compositionally biased region" description="Basic and acidic residues" evidence="1">
    <location>
        <begin position="103"/>
        <end position="119"/>
    </location>
</feature>
<accession>A0A6J4HW24</accession>
<protein>
    <submittedName>
        <fullName evidence="2">Citrate synthase (Si)</fullName>
        <ecNumber evidence="2">2.3.3.1</ecNumber>
    </submittedName>
</protein>
<feature type="compositionally biased region" description="Basic residues" evidence="1">
    <location>
        <begin position="275"/>
        <end position="286"/>
    </location>
</feature>
<dbReference type="AlphaFoldDB" id="A0A6J4HW24"/>
<feature type="compositionally biased region" description="Basic residues" evidence="1">
    <location>
        <begin position="1"/>
        <end position="12"/>
    </location>
</feature>
<feature type="region of interest" description="Disordered" evidence="1">
    <location>
        <begin position="80"/>
        <end position="344"/>
    </location>
</feature>
<name>A0A6J4HW24_9ACTN</name>
<feature type="region of interest" description="Disordered" evidence="1">
    <location>
        <begin position="370"/>
        <end position="422"/>
    </location>
</feature>
<feature type="compositionally biased region" description="Basic residues" evidence="1">
    <location>
        <begin position="408"/>
        <end position="422"/>
    </location>
</feature>
<feature type="compositionally biased region" description="Basic and acidic residues" evidence="1">
    <location>
        <begin position="370"/>
        <end position="381"/>
    </location>
</feature>
<feature type="compositionally biased region" description="Basic residues" evidence="1">
    <location>
        <begin position="246"/>
        <end position="267"/>
    </location>
</feature>